<proteinExistence type="predicted"/>
<evidence type="ECO:0000313" key="3">
    <source>
        <dbReference type="Proteomes" id="UP000266673"/>
    </source>
</evidence>
<sequence>MTYVSQILNDPNKITKQDANFMFDLAKRLALSEEYKLLKKIINRVKLENRLLLEADTIIFDVIENSKLTYDDKQQLQNLRIKRFTFFSYQVAINQFDEKIIPICLNIEPDQPQLYPQEYLQINNFIDTITFENYQDLLVDGSIDHMIRNSQLSVELKLQLHSKQNMMYFYFDYVRQINEADHEQDLLELRNELSNDKILPSDLKNNLIQMIDKRIADDDTCKYCKKNDFKYIRIQLRNYESELTQLITKVDDLKVRVLRLEKDNRIIKRNLLQHKLLDEELNDII</sequence>
<reference evidence="2 3" key="1">
    <citation type="submission" date="2018-06" db="EMBL/GenBank/DDBJ databases">
        <title>Comparative genomics reveals the genomic features of Rhizophagus irregularis, R. cerebriforme, R. diaphanum and Gigaspora rosea, and their symbiotic lifestyle signature.</title>
        <authorList>
            <person name="Morin E."/>
            <person name="San Clemente H."/>
            <person name="Chen E.C.H."/>
            <person name="De La Providencia I."/>
            <person name="Hainaut M."/>
            <person name="Kuo A."/>
            <person name="Kohler A."/>
            <person name="Murat C."/>
            <person name="Tang N."/>
            <person name="Roy S."/>
            <person name="Loubradou J."/>
            <person name="Henrissat B."/>
            <person name="Grigoriev I.V."/>
            <person name="Corradi N."/>
            <person name="Roux C."/>
            <person name="Martin F.M."/>
        </authorList>
    </citation>
    <scope>NUCLEOTIDE SEQUENCE [LARGE SCALE GENOMIC DNA]</scope>
    <source>
        <strain evidence="2 3">DAOM 194757</strain>
    </source>
</reference>
<dbReference type="AlphaFoldDB" id="A0A397UQQ2"/>
<accession>A0A397UQQ2</accession>
<keyword evidence="3" id="KW-1185">Reference proteome</keyword>
<keyword evidence="1" id="KW-0175">Coiled coil</keyword>
<feature type="coiled-coil region" evidence="1">
    <location>
        <begin position="236"/>
        <end position="270"/>
    </location>
</feature>
<name>A0A397UQQ2_9GLOM</name>
<protein>
    <submittedName>
        <fullName evidence="2">Uncharacterized protein</fullName>
    </submittedName>
</protein>
<dbReference type="EMBL" id="QKWP01001171">
    <property type="protein sequence ID" value="RIB11109.1"/>
    <property type="molecule type" value="Genomic_DNA"/>
</dbReference>
<evidence type="ECO:0000313" key="2">
    <source>
        <dbReference type="EMBL" id="RIB11109.1"/>
    </source>
</evidence>
<organism evidence="2 3">
    <name type="scientific">Gigaspora rosea</name>
    <dbReference type="NCBI Taxonomy" id="44941"/>
    <lineage>
        <taxon>Eukaryota</taxon>
        <taxon>Fungi</taxon>
        <taxon>Fungi incertae sedis</taxon>
        <taxon>Mucoromycota</taxon>
        <taxon>Glomeromycotina</taxon>
        <taxon>Glomeromycetes</taxon>
        <taxon>Diversisporales</taxon>
        <taxon>Gigasporaceae</taxon>
        <taxon>Gigaspora</taxon>
    </lineage>
</organism>
<dbReference type="Proteomes" id="UP000266673">
    <property type="component" value="Unassembled WGS sequence"/>
</dbReference>
<evidence type="ECO:0000256" key="1">
    <source>
        <dbReference type="SAM" id="Coils"/>
    </source>
</evidence>
<comment type="caution">
    <text evidence="2">The sequence shown here is derived from an EMBL/GenBank/DDBJ whole genome shotgun (WGS) entry which is preliminary data.</text>
</comment>
<gene>
    <name evidence="2" type="ORF">C2G38_2204280</name>
</gene>